<keyword evidence="2" id="KW-1185">Reference proteome</keyword>
<comment type="caution">
    <text evidence="1">The sequence shown here is derived from an EMBL/GenBank/DDBJ whole genome shotgun (WGS) entry which is preliminary data.</text>
</comment>
<name>A0ACC1HPH2_9FUNG</name>
<reference evidence="1" key="1">
    <citation type="submission" date="2022-06" db="EMBL/GenBank/DDBJ databases">
        <title>Phylogenomic reconstructions and comparative analyses of Kickxellomycotina fungi.</title>
        <authorList>
            <person name="Reynolds N.K."/>
            <person name="Stajich J.E."/>
            <person name="Barry K."/>
            <person name="Grigoriev I.V."/>
            <person name="Crous P."/>
            <person name="Smith M.E."/>
        </authorList>
    </citation>
    <scope>NUCLEOTIDE SEQUENCE</scope>
    <source>
        <strain evidence="1">RSA 2271</strain>
    </source>
</reference>
<dbReference type="EMBL" id="JAMZIH010002771">
    <property type="protein sequence ID" value="KAJ1677231.1"/>
    <property type="molecule type" value="Genomic_DNA"/>
</dbReference>
<organism evidence="1 2">
    <name type="scientific">Spiromyces aspiralis</name>
    <dbReference type="NCBI Taxonomy" id="68401"/>
    <lineage>
        <taxon>Eukaryota</taxon>
        <taxon>Fungi</taxon>
        <taxon>Fungi incertae sedis</taxon>
        <taxon>Zoopagomycota</taxon>
        <taxon>Kickxellomycotina</taxon>
        <taxon>Kickxellomycetes</taxon>
        <taxon>Kickxellales</taxon>
        <taxon>Kickxellaceae</taxon>
        <taxon>Spiromyces</taxon>
    </lineage>
</organism>
<evidence type="ECO:0000313" key="1">
    <source>
        <dbReference type="EMBL" id="KAJ1677231.1"/>
    </source>
</evidence>
<dbReference type="Proteomes" id="UP001145114">
    <property type="component" value="Unassembled WGS sequence"/>
</dbReference>
<accession>A0ACC1HPH2</accession>
<proteinExistence type="predicted"/>
<protein>
    <submittedName>
        <fullName evidence="1">Uncharacterized protein</fullName>
    </submittedName>
</protein>
<gene>
    <name evidence="1" type="ORF">EV182_006596</name>
</gene>
<sequence>MVIMILVGILRHQLSILMSGGLPKVEVKEIRQGKALVRAQLLLENKSHIPASAIEARKRYFCQAFEDGEYLKDKDQQGQGPVNPMMDPKVMDTMMEGMKSQMMGMVPQTLIMGWIQFFFTGFILIRLPFPLGARFKSMLQAGIMTPNMDVSWVSSLSWYFLNLFGLRGVFSLILGSENSADGMRDMQAMSTMGIPTQQPGQPQDFNKLFINMKEHLSIMNYEYGLTSIGQRVLTKYAD</sequence>
<evidence type="ECO:0000313" key="2">
    <source>
        <dbReference type="Proteomes" id="UP001145114"/>
    </source>
</evidence>